<dbReference type="Gene3D" id="1.20.1600.10">
    <property type="entry name" value="Outer membrane efflux proteins (OEP)"/>
    <property type="match status" value="1"/>
</dbReference>
<reference evidence="9" key="2">
    <citation type="journal article" date="2021" name="Microbiome">
        <title>Successional dynamics and alternative stable states in a saline activated sludge microbial community over 9 years.</title>
        <authorList>
            <person name="Wang Y."/>
            <person name="Ye J."/>
            <person name="Ju F."/>
            <person name="Liu L."/>
            <person name="Boyd J.A."/>
            <person name="Deng Y."/>
            <person name="Parks D.H."/>
            <person name="Jiang X."/>
            <person name="Yin X."/>
            <person name="Woodcroft B.J."/>
            <person name="Tyson G.W."/>
            <person name="Hugenholtz P."/>
            <person name="Polz M.F."/>
            <person name="Zhang T."/>
        </authorList>
    </citation>
    <scope>NUCLEOTIDE SEQUENCE</scope>
    <source>
        <strain evidence="9">HKST-UBA02</strain>
    </source>
</reference>
<protein>
    <submittedName>
        <fullName evidence="9">TolC family protein</fullName>
    </submittedName>
</protein>
<organism evidence="9 10">
    <name type="scientific">Eiseniibacteriota bacterium</name>
    <dbReference type="NCBI Taxonomy" id="2212470"/>
    <lineage>
        <taxon>Bacteria</taxon>
        <taxon>Candidatus Eiseniibacteriota</taxon>
    </lineage>
</organism>
<evidence type="ECO:0000256" key="5">
    <source>
        <dbReference type="ARBA" id="ARBA00022692"/>
    </source>
</evidence>
<comment type="caution">
    <text evidence="9">The sequence shown here is derived from an EMBL/GenBank/DDBJ whole genome shotgun (WGS) entry which is preliminary data.</text>
</comment>
<evidence type="ECO:0000256" key="3">
    <source>
        <dbReference type="ARBA" id="ARBA00022448"/>
    </source>
</evidence>
<evidence type="ECO:0000313" key="10">
    <source>
        <dbReference type="Proteomes" id="UP000739538"/>
    </source>
</evidence>
<proteinExistence type="inferred from homology"/>
<dbReference type="InterPro" id="IPR051906">
    <property type="entry name" value="TolC-like"/>
</dbReference>
<dbReference type="GO" id="GO:0015288">
    <property type="term" value="F:porin activity"/>
    <property type="evidence" value="ECO:0007669"/>
    <property type="project" value="TreeGrafter"/>
</dbReference>
<evidence type="ECO:0000256" key="1">
    <source>
        <dbReference type="ARBA" id="ARBA00004442"/>
    </source>
</evidence>
<dbReference type="Pfam" id="PF02321">
    <property type="entry name" value="OEP"/>
    <property type="match status" value="2"/>
</dbReference>
<dbReference type="SUPFAM" id="SSF56954">
    <property type="entry name" value="Outer membrane efflux proteins (OEP)"/>
    <property type="match status" value="1"/>
</dbReference>
<gene>
    <name evidence="9" type="ORF">KDA27_19885</name>
</gene>
<dbReference type="Proteomes" id="UP000739538">
    <property type="component" value="Unassembled WGS sequence"/>
</dbReference>
<keyword evidence="5" id="KW-0812">Transmembrane</keyword>
<dbReference type="PANTHER" id="PTHR30026">
    <property type="entry name" value="OUTER MEMBRANE PROTEIN TOLC"/>
    <property type="match status" value="1"/>
</dbReference>
<evidence type="ECO:0000256" key="8">
    <source>
        <dbReference type="SAM" id="MobiDB-lite"/>
    </source>
</evidence>
<dbReference type="GO" id="GO:0009279">
    <property type="term" value="C:cell outer membrane"/>
    <property type="evidence" value="ECO:0007669"/>
    <property type="project" value="UniProtKB-SubCell"/>
</dbReference>
<dbReference type="GO" id="GO:1990281">
    <property type="term" value="C:efflux pump complex"/>
    <property type="evidence" value="ECO:0007669"/>
    <property type="project" value="TreeGrafter"/>
</dbReference>
<reference evidence="9" key="1">
    <citation type="submission" date="2020-04" db="EMBL/GenBank/DDBJ databases">
        <authorList>
            <person name="Zhang T."/>
        </authorList>
    </citation>
    <scope>NUCLEOTIDE SEQUENCE</scope>
    <source>
        <strain evidence="9">HKST-UBA02</strain>
    </source>
</reference>
<evidence type="ECO:0000256" key="6">
    <source>
        <dbReference type="ARBA" id="ARBA00023136"/>
    </source>
</evidence>
<dbReference type="InterPro" id="IPR003423">
    <property type="entry name" value="OMP_efflux"/>
</dbReference>
<keyword evidence="7" id="KW-0998">Cell outer membrane</keyword>
<comment type="similarity">
    <text evidence="2">Belongs to the outer membrane factor (OMF) (TC 1.B.17) family.</text>
</comment>
<keyword evidence="6" id="KW-0472">Membrane</keyword>
<keyword evidence="3" id="KW-0813">Transport</keyword>
<dbReference type="PANTHER" id="PTHR30026:SF20">
    <property type="entry name" value="OUTER MEMBRANE PROTEIN TOLC"/>
    <property type="match status" value="1"/>
</dbReference>
<dbReference type="GO" id="GO:0015562">
    <property type="term" value="F:efflux transmembrane transporter activity"/>
    <property type="evidence" value="ECO:0007669"/>
    <property type="project" value="InterPro"/>
</dbReference>
<evidence type="ECO:0000256" key="2">
    <source>
        <dbReference type="ARBA" id="ARBA00007613"/>
    </source>
</evidence>
<accession>A0A956NFN0</accession>
<feature type="region of interest" description="Disordered" evidence="8">
    <location>
        <begin position="249"/>
        <end position="284"/>
    </location>
</feature>
<evidence type="ECO:0000256" key="7">
    <source>
        <dbReference type="ARBA" id="ARBA00023237"/>
    </source>
</evidence>
<comment type="subcellular location">
    <subcellularLocation>
        <location evidence="1">Cell outer membrane</location>
    </subcellularLocation>
</comment>
<feature type="compositionally biased region" description="Polar residues" evidence="8">
    <location>
        <begin position="252"/>
        <end position="263"/>
    </location>
</feature>
<evidence type="ECO:0000256" key="4">
    <source>
        <dbReference type="ARBA" id="ARBA00022452"/>
    </source>
</evidence>
<name>A0A956NFN0_UNCEI</name>
<keyword evidence="4" id="KW-1134">Transmembrane beta strand</keyword>
<dbReference type="AlphaFoldDB" id="A0A956NFN0"/>
<dbReference type="EMBL" id="JAGQHS010000140">
    <property type="protein sequence ID" value="MCA9758064.1"/>
    <property type="molecule type" value="Genomic_DNA"/>
</dbReference>
<evidence type="ECO:0000313" key="9">
    <source>
        <dbReference type="EMBL" id="MCA9758064.1"/>
    </source>
</evidence>
<sequence length="459" mass="48998">MGTALAAVVMYADVPAIAQAQTTDESPVYELTECIDRALAASHTLRIARGDETAARADLLGAKAARWPVLSLSAGGRYVSEVNEIELPTLPPRTLKLGDNDSYEMAANAEVPLFTGGRLSASNDARQALVDASASEVSAESLCVVHDVRVAFFQALGADADVAAAVRAEERLGRHLEEVDGKIEVGVAPEEARLAVQSRMRMAEANRVASVERRTLARLSLGALLGQVGVAVVPSGSLGDRAWGGAEGANMATMSPSGSASTSKRTRDASGIFTNSPDEWSQRPEVATAENRKSAADHLVRATRSAYLPSVVAVAGVHYGKPGVQLVNNDWMDWATAGVELRWTLWDAGSRRAELERKLAESNSADEAVQQVRLGLEAAHAAARERVTSRREQLEVAEERVELESKRLTLTEGRYRQGASTESEFLDVQDDLADAESALEAARAALRVAEADLLYAVGR</sequence>